<organism evidence="1 2">
    <name type="scientific">Pseudomonas arsenicoxydans</name>
    <dbReference type="NCBI Taxonomy" id="702115"/>
    <lineage>
        <taxon>Bacteria</taxon>
        <taxon>Pseudomonadati</taxon>
        <taxon>Pseudomonadota</taxon>
        <taxon>Gammaproteobacteria</taxon>
        <taxon>Pseudomonadales</taxon>
        <taxon>Pseudomonadaceae</taxon>
        <taxon>Pseudomonas</taxon>
    </lineage>
</organism>
<reference evidence="1 2" key="1">
    <citation type="journal article" date="2019" name="Environ. Microbiol.">
        <title>Species interactions and distinct microbial communities in high Arctic permafrost affected cryosols are associated with the CH4 and CO2 gas fluxes.</title>
        <authorList>
            <person name="Altshuler I."/>
            <person name="Hamel J."/>
            <person name="Turney S."/>
            <person name="Magnuson E."/>
            <person name="Levesque R."/>
            <person name="Greer C."/>
            <person name="Whyte L.G."/>
        </authorList>
    </citation>
    <scope>NUCLEOTIDE SEQUENCE [LARGE SCALE GENOMIC DNA]</scope>
    <source>
        <strain evidence="1 2">E3</strain>
    </source>
</reference>
<protein>
    <submittedName>
        <fullName evidence="1">Uncharacterized protein</fullName>
    </submittedName>
</protein>
<evidence type="ECO:0000313" key="2">
    <source>
        <dbReference type="Proteomes" id="UP000317933"/>
    </source>
</evidence>
<comment type="caution">
    <text evidence="1">The sequence shown here is derived from an EMBL/GenBank/DDBJ whole genome shotgun (WGS) entry which is preliminary data.</text>
</comment>
<name>A0A502I3S6_9PSED</name>
<sequence>MLLVTSLILIVPLYCVGIYTSSVLLAFGILLVTVISLGAVYGVGQSLIRSSFESTTLISNVWMMSECYEFALPEPLVL</sequence>
<dbReference type="EMBL" id="RCZE01000002">
    <property type="protein sequence ID" value="TPG80733.1"/>
    <property type="molecule type" value="Genomic_DNA"/>
</dbReference>
<evidence type="ECO:0000313" key="1">
    <source>
        <dbReference type="EMBL" id="TPG80733.1"/>
    </source>
</evidence>
<accession>A0A502I3S6</accession>
<dbReference type="AlphaFoldDB" id="A0A502I3S6"/>
<dbReference type="Proteomes" id="UP000317933">
    <property type="component" value="Unassembled WGS sequence"/>
</dbReference>
<gene>
    <name evidence="1" type="ORF">EAH78_05900</name>
</gene>
<proteinExistence type="predicted"/>